<dbReference type="InterPro" id="IPR004839">
    <property type="entry name" value="Aminotransferase_I/II_large"/>
</dbReference>
<organism evidence="14 15">
    <name type="scientific">Phaeodactylibacter xiamenensis</name>
    <dbReference type="NCBI Taxonomy" id="1524460"/>
    <lineage>
        <taxon>Bacteria</taxon>
        <taxon>Pseudomonadati</taxon>
        <taxon>Bacteroidota</taxon>
        <taxon>Saprospiria</taxon>
        <taxon>Saprospirales</taxon>
        <taxon>Haliscomenobacteraceae</taxon>
        <taxon>Phaeodactylibacter</taxon>
    </lineage>
</organism>
<dbReference type="CDD" id="cd00609">
    <property type="entry name" value="AAT_like"/>
    <property type="match status" value="1"/>
</dbReference>
<keyword evidence="10 12" id="KW-0368">Histidine biosynthesis</keyword>
<feature type="domain" description="Aminotransferase class I/classII large" evidence="13">
    <location>
        <begin position="40"/>
        <end position="339"/>
    </location>
</feature>
<evidence type="ECO:0000256" key="9">
    <source>
        <dbReference type="ARBA" id="ARBA00022898"/>
    </source>
</evidence>
<dbReference type="UniPathway" id="UPA00031">
    <property type="reaction ID" value="UER00012"/>
</dbReference>
<evidence type="ECO:0000256" key="11">
    <source>
        <dbReference type="ARBA" id="ARBA00047481"/>
    </source>
</evidence>
<dbReference type="PANTHER" id="PTHR42885">
    <property type="entry name" value="HISTIDINOL-PHOSPHATE AMINOTRANSFERASE-RELATED"/>
    <property type="match status" value="1"/>
</dbReference>
<dbReference type="EC" id="2.6.1.9" evidence="12"/>
<dbReference type="InterPro" id="IPR015421">
    <property type="entry name" value="PyrdxlP-dep_Trfase_major"/>
</dbReference>
<comment type="caution">
    <text evidence="14">The sequence shown here is derived from an EMBL/GenBank/DDBJ whole genome shotgun (WGS) entry which is preliminary data.</text>
</comment>
<comment type="pathway">
    <text evidence="3">Lipid metabolism.</text>
</comment>
<accession>A0A098S6E8</accession>
<dbReference type="GO" id="GO:0000105">
    <property type="term" value="P:L-histidine biosynthetic process"/>
    <property type="evidence" value="ECO:0007669"/>
    <property type="project" value="UniProtKB-UniRule"/>
</dbReference>
<feature type="modified residue" description="N6-(pyridoxal phosphate)lysine" evidence="12">
    <location>
        <position position="204"/>
    </location>
</feature>
<evidence type="ECO:0000256" key="8">
    <source>
        <dbReference type="ARBA" id="ARBA00022679"/>
    </source>
</evidence>
<comment type="catalytic activity">
    <reaction evidence="11 12">
        <text>L-histidinol phosphate + 2-oxoglutarate = 3-(imidazol-4-yl)-2-oxopropyl phosphate + L-glutamate</text>
        <dbReference type="Rhea" id="RHEA:23744"/>
        <dbReference type="ChEBI" id="CHEBI:16810"/>
        <dbReference type="ChEBI" id="CHEBI:29985"/>
        <dbReference type="ChEBI" id="CHEBI:57766"/>
        <dbReference type="ChEBI" id="CHEBI:57980"/>
        <dbReference type="EC" id="2.6.1.9"/>
    </reaction>
</comment>
<sequence length="343" mass="38294">MIQNLVRPNINRLTPYSSARSEFKGKAEVFLDANESPYETGYNRYPDPLQWKLKQAISTLKGIAPEHIFLGNGSDEAIDLLLRIFCEPGADHIIILPPTYGMYRVSADISNVAVKEIPLRPGSFQPDVEAVLAEADAHSKLLFICSPNNPTGNSIRPGLIRELTKGFPGIVVVDEAYIDFSAQESAIRLLPEYSNLVVLQTFSKAWGMAGIRLGMAFASEEIIGYFNKVKPPYNINQLTQEAALKALDKQEAQEAQVKQLLGQRTLLQQYLGGLPFAERIYPSDANFLLVKVEDPTGIYNYLVDRGIIVRDRSRVTLCEGCLRITVGTPEENERLFRALVEFE</sequence>
<dbReference type="SUPFAM" id="SSF53383">
    <property type="entry name" value="PLP-dependent transferases"/>
    <property type="match status" value="1"/>
</dbReference>
<dbReference type="HAMAP" id="MF_01023">
    <property type="entry name" value="HisC_aminotrans_2"/>
    <property type="match status" value="1"/>
</dbReference>
<gene>
    <name evidence="12" type="primary">hisC</name>
    <name evidence="14" type="ORF">IX84_14070</name>
</gene>
<comment type="cofactor">
    <cofactor evidence="1 12">
        <name>pyridoxal 5'-phosphate</name>
        <dbReference type="ChEBI" id="CHEBI:597326"/>
    </cofactor>
</comment>
<dbReference type="AlphaFoldDB" id="A0A098S6E8"/>
<dbReference type="Gene3D" id="3.40.640.10">
    <property type="entry name" value="Type I PLP-dependent aspartate aminotransferase-like (Major domain)"/>
    <property type="match status" value="1"/>
</dbReference>
<evidence type="ECO:0000256" key="4">
    <source>
        <dbReference type="ARBA" id="ARBA00007970"/>
    </source>
</evidence>
<reference evidence="14 15" key="1">
    <citation type="journal article" date="2014" name="Int. J. Syst. Evol. Microbiol.">
        <title>Phaeodactylibacter xiamenensis gen. nov., sp. nov., a member of the family Saprospiraceae isolated from the marine alga Phaeodactylum tricornutum.</title>
        <authorList>
            <person name="Chen Z.Jr."/>
            <person name="Lei X."/>
            <person name="Lai Q."/>
            <person name="Li Y."/>
            <person name="Zhang B."/>
            <person name="Zhang J."/>
            <person name="Zhang H."/>
            <person name="Yang L."/>
            <person name="Zheng W."/>
            <person name="Tian Y."/>
            <person name="Yu Z."/>
            <person name="Xu H.Jr."/>
            <person name="Zheng T."/>
        </authorList>
    </citation>
    <scope>NUCLEOTIDE SEQUENCE [LARGE SCALE GENOMIC DNA]</scope>
    <source>
        <strain evidence="14 15">KD52</strain>
    </source>
</reference>
<evidence type="ECO:0000256" key="7">
    <source>
        <dbReference type="ARBA" id="ARBA00022605"/>
    </source>
</evidence>
<evidence type="ECO:0000256" key="2">
    <source>
        <dbReference type="ARBA" id="ARBA00005011"/>
    </source>
</evidence>
<dbReference type="PROSITE" id="PS00599">
    <property type="entry name" value="AA_TRANSFER_CLASS_2"/>
    <property type="match status" value="1"/>
</dbReference>
<name>A0A098S6E8_9BACT</name>
<evidence type="ECO:0000256" key="6">
    <source>
        <dbReference type="ARBA" id="ARBA00022576"/>
    </source>
</evidence>
<evidence type="ECO:0000259" key="13">
    <source>
        <dbReference type="Pfam" id="PF00155"/>
    </source>
</evidence>
<evidence type="ECO:0000256" key="3">
    <source>
        <dbReference type="ARBA" id="ARBA00005189"/>
    </source>
</evidence>
<dbReference type="EMBL" id="JPOS01000034">
    <property type="protein sequence ID" value="KGE87661.1"/>
    <property type="molecule type" value="Genomic_DNA"/>
</dbReference>
<dbReference type="STRING" id="1524460.IX84_14070"/>
<dbReference type="Pfam" id="PF00155">
    <property type="entry name" value="Aminotran_1_2"/>
    <property type="match status" value="1"/>
</dbReference>
<comment type="similarity">
    <text evidence="4 12">Belongs to the class-II pyridoxal-phosphate-dependent aminotransferase family. Histidinol-phosphate aminotransferase subfamily.</text>
</comment>
<evidence type="ECO:0000313" key="14">
    <source>
        <dbReference type="EMBL" id="KGE87661.1"/>
    </source>
</evidence>
<comment type="pathway">
    <text evidence="2 12">Amino-acid biosynthesis; L-histidine biosynthesis; L-histidine from 5-phospho-alpha-D-ribose 1-diphosphate: step 7/9.</text>
</comment>
<keyword evidence="8 12" id="KW-0808">Transferase</keyword>
<dbReference type="Proteomes" id="UP000029736">
    <property type="component" value="Unassembled WGS sequence"/>
</dbReference>
<evidence type="ECO:0000313" key="15">
    <source>
        <dbReference type="Proteomes" id="UP000029736"/>
    </source>
</evidence>
<dbReference type="Gene3D" id="3.90.1150.10">
    <property type="entry name" value="Aspartate Aminotransferase, domain 1"/>
    <property type="match status" value="1"/>
</dbReference>
<dbReference type="PANTHER" id="PTHR42885:SF2">
    <property type="entry name" value="HISTIDINOL-PHOSPHATE AMINOTRANSFERASE"/>
    <property type="match status" value="1"/>
</dbReference>
<comment type="subunit">
    <text evidence="5 12">Homodimer.</text>
</comment>
<dbReference type="GO" id="GO:0030170">
    <property type="term" value="F:pyridoxal phosphate binding"/>
    <property type="evidence" value="ECO:0007669"/>
    <property type="project" value="InterPro"/>
</dbReference>
<dbReference type="InterPro" id="IPR005861">
    <property type="entry name" value="HisP_aminotrans"/>
</dbReference>
<evidence type="ECO:0000256" key="5">
    <source>
        <dbReference type="ARBA" id="ARBA00011738"/>
    </source>
</evidence>
<evidence type="ECO:0000256" key="12">
    <source>
        <dbReference type="HAMAP-Rule" id="MF_01023"/>
    </source>
</evidence>
<keyword evidence="6 12" id="KW-0032">Aminotransferase</keyword>
<protein>
    <recommendedName>
        <fullName evidence="12">Histidinol-phosphate aminotransferase</fullName>
        <ecNumber evidence="12">2.6.1.9</ecNumber>
    </recommendedName>
    <alternativeName>
        <fullName evidence="12">Imidazole acetol-phosphate transaminase</fullName>
    </alternativeName>
</protein>
<dbReference type="InterPro" id="IPR015424">
    <property type="entry name" value="PyrdxlP-dep_Trfase"/>
</dbReference>
<keyword evidence="9 12" id="KW-0663">Pyridoxal phosphate</keyword>
<dbReference type="OrthoDB" id="9813612at2"/>
<dbReference type="NCBIfam" id="TIGR01141">
    <property type="entry name" value="hisC"/>
    <property type="match status" value="1"/>
</dbReference>
<keyword evidence="7 12" id="KW-0028">Amino-acid biosynthesis</keyword>
<dbReference type="RefSeq" id="WP_044221464.1">
    <property type="nucleotide sequence ID" value="NZ_JBKAGJ010000029.1"/>
</dbReference>
<dbReference type="InterPro" id="IPR001917">
    <property type="entry name" value="Aminotrans_II_pyridoxalP_BS"/>
</dbReference>
<proteinExistence type="inferred from homology"/>
<dbReference type="InterPro" id="IPR015422">
    <property type="entry name" value="PyrdxlP-dep_Trfase_small"/>
</dbReference>
<keyword evidence="15" id="KW-1185">Reference proteome</keyword>
<dbReference type="GO" id="GO:0004400">
    <property type="term" value="F:histidinol-phosphate transaminase activity"/>
    <property type="evidence" value="ECO:0007669"/>
    <property type="project" value="UniProtKB-UniRule"/>
</dbReference>
<evidence type="ECO:0000256" key="10">
    <source>
        <dbReference type="ARBA" id="ARBA00023102"/>
    </source>
</evidence>
<evidence type="ECO:0000256" key="1">
    <source>
        <dbReference type="ARBA" id="ARBA00001933"/>
    </source>
</evidence>